<name>A0A368UDH4_9GAMM</name>
<keyword evidence="3" id="KW-1185">Reference proteome</keyword>
<accession>A0A368UDH4</accession>
<dbReference type="EMBL" id="QPIJ01000001">
    <property type="protein sequence ID" value="RCV93833.1"/>
    <property type="molecule type" value="Genomic_DNA"/>
</dbReference>
<dbReference type="AlphaFoldDB" id="A0A368UDH4"/>
<evidence type="ECO:0000256" key="1">
    <source>
        <dbReference type="SAM" id="Phobius"/>
    </source>
</evidence>
<keyword evidence="1" id="KW-1133">Transmembrane helix</keyword>
<dbReference type="Proteomes" id="UP000253204">
    <property type="component" value="Unassembled WGS sequence"/>
</dbReference>
<proteinExistence type="predicted"/>
<keyword evidence="1" id="KW-0812">Transmembrane</keyword>
<feature type="transmembrane region" description="Helical" evidence="1">
    <location>
        <begin position="36"/>
        <end position="57"/>
    </location>
</feature>
<keyword evidence="1" id="KW-0472">Membrane</keyword>
<reference evidence="2 3" key="1">
    <citation type="submission" date="2018-07" db="EMBL/GenBank/DDBJ databases">
        <title>Halomonas rutogse sp. nov., isolated from Lake TangqianCo on Tibetan Plateau.</title>
        <authorList>
            <person name="Lu H."/>
            <person name="Xing P."/>
            <person name="Wu Q."/>
        </authorList>
    </citation>
    <scope>NUCLEOTIDE SEQUENCE [LARGE SCALE GENOMIC DNA]</scope>
    <source>
        <strain evidence="2 3">TQ8S</strain>
    </source>
</reference>
<dbReference type="RefSeq" id="WP_114485161.1">
    <property type="nucleotide sequence ID" value="NZ_CBCSHM010000001.1"/>
</dbReference>
<protein>
    <submittedName>
        <fullName evidence="2">Uncharacterized protein</fullName>
    </submittedName>
</protein>
<organism evidence="2 3">
    <name type="scientific">Vreelandella rituensis</name>
    <dbReference type="NCBI Taxonomy" id="2282306"/>
    <lineage>
        <taxon>Bacteria</taxon>
        <taxon>Pseudomonadati</taxon>
        <taxon>Pseudomonadota</taxon>
        <taxon>Gammaproteobacteria</taxon>
        <taxon>Oceanospirillales</taxon>
        <taxon>Halomonadaceae</taxon>
        <taxon>Vreelandella</taxon>
    </lineage>
</organism>
<feature type="transmembrane region" description="Helical" evidence="1">
    <location>
        <begin position="63"/>
        <end position="83"/>
    </location>
</feature>
<comment type="caution">
    <text evidence="2">The sequence shown here is derived from an EMBL/GenBank/DDBJ whole genome shotgun (WGS) entry which is preliminary data.</text>
</comment>
<evidence type="ECO:0000313" key="2">
    <source>
        <dbReference type="EMBL" id="RCV93833.1"/>
    </source>
</evidence>
<gene>
    <name evidence="2" type="ORF">DU506_01360</name>
</gene>
<sequence>MSEKKQTNKTDLRQLRGDALARHVVRLNGHQRPLRFIIFEPYWMGMIFLPIPFLAMIPFLKSVLMIGLLGLCFEASLWVIYAIRNKRLDTYPGLVPWWNRFVRRSFMSQGRPGSRHSRM</sequence>
<evidence type="ECO:0000313" key="3">
    <source>
        <dbReference type="Proteomes" id="UP000253204"/>
    </source>
</evidence>